<dbReference type="Pfam" id="PF00784">
    <property type="entry name" value="MyTH4"/>
    <property type="match status" value="1"/>
</dbReference>
<name>A0A2A6CS72_PRIPA</name>
<dbReference type="SMART" id="SM00139">
    <property type="entry name" value="MyTH4"/>
    <property type="match status" value="1"/>
</dbReference>
<dbReference type="InterPro" id="IPR014352">
    <property type="entry name" value="FERM/acyl-CoA-bd_prot_sf"/>
</dbReference>
<keyword evidence="3" id="KW-0677">Repeat</keyword>
<dbReference type="Gene3D" id="1.20.80.10">
    <property type="match status" value="1"/>
</dbReference>
<dbReference type="InterPro" id="IPR019748">
    <property type="entry name" value="FERM_central"/>
</dbReference>
<dbReference type="Proteomes" id="UP000005239">
    <property type="component" value="Unassembled WGS sequence"/>
</dbReference>
<dbReference type="Pfam" id="PF00169">
    <property type="entry name" value="PH"/>
    <property type="match status" value="1"/>
</dbReference>
<dbReference type="Pfam" id="PF10324">
    <property type="entry name" value="7TM_GPCR_Srw"/>
    <property type="match status" value="1"/>
</dbReference>
<dbReference type="PANTHER" id="PTHR22903:SF8">
    <property type="entry name" value="MAX-1A"/>
    <property type="match status" value="1"/>
</dbReference>
<feature type="coiled-coil region" evidence="8">
    <location>
        <begin position="18"/>
        <end position="45"/>
    </location>
</feature>
<dbReference type="Gene3D" id="2.30.29.30">
    <property type="entry name" value="Pleckstrin-homology domain (PH domain)/Phosphotyrosine-binding domain (PTB)"/>
    <property type="match status" value="2"/>
</dbReference>
<dbReference type="PROSITE" id="PS00237">
    <property type="entry name" value="G_PROTEIN_RECEP_F1_1"/>
    <property type="match status" value="1"/>
</dbReference>
<evidence type="ECO:0000313" key="11">
    <source>
        <dbReference type="EnsemblMetazoa" id="PPA30351.1"/>
    </source>
</evidence>
<evidence type="ECO:0000256" key="5">
    <source>
        <dbReference type="ARBA" id="ARBA00023054"/>
    </source>
</evidence>
<evidence type="ECO:0000256" key="9">
    <source>
        <dbReference type="SAM" id="MobiDB-lite"/>
    </source>
</evidence>
<keyword evidence="12" id="KW-1185">Reference proteome</keyword>
<dbReference type="Gene3D" id="1.20.1070.10">
    <property type="entry name" value="Rhodopsin 7-helix transmembrane proteins"/>
    <property type="match status" value="1"/>
</dbReference>
<dbReference type="PROSITE" id="PS51016">
    <property type="entry name" value="MYTH4"/>
    <property type="match status" value="1"/>
</dbReference>
<keyword evidence="2 7" id="KW-0812">Transmembrane</keyword>
<evidence type="ECO:0000256" key="2">
    <source>
        <dbReference type="ARBA" id="ARBA00022692"/>
    </source>
</evidence>
<dbReference type="PROSITE" id="PS50003">
    <property type="entry name" value="PH_DOMAIN"/>
    <property type="match status" value="1"/>
</dbReference>
<evidence type="ECO:0000256" key="4">
    <source>
        <dbReference type="ARBA" id="ARBA00022989"/>
    </source>
</evidence>
<feature type="compositionally biased region" description="Polar residues" evidence="9">
    <location>
        <begin position="90"/>
        <end position="125"/>
    </location>
</feature>
<accession>A0A8R1UJV9</accession>
<dbReference type="PROSITE" id="PS50057">
    <property type="entry name" value="FERM_3"/>
    <property type="match status" value="1"/>
</dbReference>
<dbReference type="OrthoDB" id="6285196at2759"/>
<dbReference type="GO" id="GO:0005856">
    <property type="term" value="C:cytoskeleton"/>
    <property type="evidence" value="ECO:0007669"/>
    <property type="project" value="InterPro"/>
</dbReference>
<dbReference type="InterPro" id="IPR019749">
    <property type="entry name" value="Band_41_domain"/>
</dbReference>
<keyword evidence="4 10" id="KW-1133">Transmembrane helix</keyword>
<dbReference type="Gene3D" id="1.25.40.530">
    <property type="entry name" value="MyTH4 domain"/>
    <property type="match status" value="1"/>
</dbReference>
<keyword evidence="5 8" id="KW-0175">Coiled coil</keyword>
<dbReference type="SUPFAM" id="SSF47031">
    <property type="entry name" value="Second domain of FERM"/>
    <property type="match status" value="1"/>
</dbReference>
<sequence>MSSSPLEEIHQEKTARIKTWVKNRLVELEQQNERLKEQNLRCTTQLQMLKSFTERTKKWRNEEKTMINSPMSRSVTGTIMRNVDARTSDDSGLTSDDQMKRNSTTMPEMTRSTMETRRVSNSSTPRALRKGVRMRPQMNDDEKDSSDTSPFEEKKPIGPPRVVPRKNIPMERDSMNSSVDDYEFDCEEEIFDEIESPSTSRHVEYVNLADFCVIRDDNNIYSDIVKSPQTPPKPPQHARMRLWEYQLHEAADKCLSMGDSPLPPLPSTPPSHSPALRHSSEHRRSNHSKHSIHSPLHDVLSARGSYSDEGRRMDLRTSLVANHDQSEKSGFWTLSNDSRLKSLKRRFVILKNGEILFFRNNKIRDCEPLSRLSIGEITNVTVVKEKGTAYSFQINTESGESIVYSTESERSTSEWVAAITNAIKGVTIREMVSRSTPLDASISSFVTRVHCGHSKKLFAALVQHKLMFFRSSDYTIPSHYLLLSGAHITESEVLSDEQSSSSDEQLEERGPGNKKTREYSISINIAGEDPTYLIVSSSEEKDKWMYFLRAASGDPSMKGTPFEVLLQRMLADGMPPGSILWKDLLLTNHDESPYEGMMSIEKDNEKKAIELAKATHLFVSVLMRPTGVEYHIDLAQNILKMAVANEAIRNELYAQLIRLTQDGVPFALQGWKLLSLALPLFSPKHYALHWLLRRHLYKCTQSSIVEESFDSSLKRGNRFRRIIPFLKPLVGAVGQESKCQHYSYRQNASMASYCQSVLDRSVKLGGREEAPSRLEVNSILTRDPTSTKFPHSISVRLPSGDYQVVEFDGSTEVGQCLSSLCLKLGMRPALLSGYSIYIDDPSTGQLQLLKGKQKICDCLSVWEKRQRDGHRGRIPSEKSAALILRQRHYWSHLESSETPIEKRFLLTRMGEELRDGRIPFSPQLADHLLALYAQYSFGDATEEIKDDQFDFLINRFYPHKMIEVTAERILRSTLHSNWKELNGSDEMECARVILQVLRKWPLFGCQLFEATDRLTSNRSVFIALHDTSIHILDRKHLSVLRSIPYGRLHSFGDFQNDFMITLERILSPDAHPEETTKDRMTFSMTPNTISEVNVLLTFLSFVDFSLLLLASLTFAIPGLVSDEGTYRKLMAYVLNYVYPVNLTMQTCSIWTMVMITTERWFAVCRPLQVRIWCTPRKSRIAILAIFISSIAYNFIRFFEYSIGYDESGNLTYERHLRDPSLYPLYTIGYFTVSYLITHFLLPFTLLAIFNGHVIVTMWRMRRARLNLTRQVTYLLFHSSFIHVLLLQQREQSTTVMLLVVTFLFAASNTLPFLLNVAECVFPDLFIDERTASTAYHINDLANLLVVLNSATTLLIYLSFSEKYRETLVFILRNGCCTSSGEYTTYVAMSRTASMRCPSTHNSSFTQGHKLSASRSSDAFLKPLCNQKRGERSTSEYNERTKKKEFTILKKKGGSTRKPYTGSDRPFVPEIIVTESDDNKTSKDHLQVVHL</sequence>
<dbReference type="Pfam" id="PF21989">
    <property type="entry name" value="RA_2"/>
    <property type="match status" value="1"/>
</dbReference>
<comment type="similarity">
    <text evidence="7">Belongs to the G-protein coupled receptor 1 family.</text>
</comment>
<dbReference type="InterPro" id="IPR011993">
    <property type="entry name" value="PH-like_dom_sf"/>
</dbReference>
<evidence type="ECO:0000256" key="7">
    <source>
        <dbReference type="RuleBase" id="RU000688"/>
    </source>
</evidence>
<evidence type="ECO:0000256" key="3">
    <source>
        <dbReference type="ARBA" id="ARBA00022737"/>
    </source>
</evidence>
<dbReference type="InterPro" id="IPR019427">
    <property type="entry name" value="7TM_GPCR_serpentine_rcpt_Srw"/>
</dbReference>
<feature type="transmembrane region" description="Helical" evidence="10">
    <location>
        <begin position="1094"/>
        <end position="1120"/>
    </location>
</feature>
<dbReference type="PRINTS" id="PR00237">
    <property type="entry name" value="GPCRRHODOPSN"/>
</dbReference>
<dbReference type="SMART" id="SM00295">
    <property type="entry name" value="B41"/>
    <property type="match status" value="1"/>
</dbReference>
<dbReference type="SMART" id="SM00233">
    <property type="entry name" value="PH"/>
    <property type="match status" value="2"/>
</dbReference>
<dbReference type="GO" id="GO:0008528">
    <property type="term" value="F:G protein-coupled peptide receptor activity"/>
    <property type="evidence" value="ECO:0007669"/>
    <property type="project" value="InterPro"/>
</dbReference>
<dbReference type="InterPro" id="IPR038185">
    <property type="entry name" value="MyTH4_dom_sf"/>
</dbReference>
<feature type="compositionally biased region" description="Basic and acidic residues" evidence="9">
    <location>
        <begin position="507"/>
        <end position="518"/>
    </location>
</feature>
<feature type="region of interest" description="Disordered" evidence="9">
    <location>
        <begin position="493"/>
        <end position="518"/>
    </location>
</feature>
<dbReference type="SUPFAM" id="SSF81321">
    <property type="entry name" value="Family A G protein-coupled receptor-like"/>
    <property type="match status" value="1"/>
</dbReference>
<feature type="transmembrane region" description="Helical" evidence="10">
    <location>
        <begin position="1180"/>
        <end position="1202"/>
    </location>
</feature>
<gene>
    <name evidence="11" type="primary">WBGene00203219</name>
</gene>
<feature type="transmembrane region" description="Helical" evidence="10">
    <location>
        <begin position="1340"/>
        <end position="1359"/>
    </location>
</feature>
<dbReference type="InterPro" id="IPR017452">
    <property type="entry name" value="GPCR_Rhodpsn_7TM"/>
</dbReference>
<protein>
    <submittedName>
        <fullName evidence="11">Max-1</fullName>
    </submittedName>
</protein>
<dbReference type="InterPro" id="IPR035963">
    <property type="entry name" value="FERM_2"/>
</dbReference>
<dbReference type="InterPro" id="IPR000299">
    <property type="entry name" value="FERM_domain"/>
</dbReference>
<dbReference type="GO" id="GO:0008045">
    <property type="term" value="P:motor neuron axon guidance"/>
    <property type="evidence" value="ECO:0007669"/>
    <property type="project" value="EnsemblMetazoa"/>
</dbReference>
<dbReference type="InterPro" id="IPR000857">
    <property type="entry name" value="MyTH4_dom"/>
</dbReference>
<dbReference type="SUPFAM" id="SSF50729">
    <property type="entry name" value="PH domain-like"/>
    <property type="match status" value="2"/>
</dbReference>
<dbReference type="GO" id="GO:0016020">
    <property type="term" value="C:membrane"/>
    <property type="evidence" value="ECO:0007669"/>
    <property type="project" value="UniProtKB-SubCell"/>
</dbReference>
<reference evidence="12" key="1">
    <citation type="journal article" date="2008" name="Nat. Genet.">
        <title>The Pristionchus pacificus genome provides a unique perspective on nematode lifestyle and parasitism.</title>
        <authorList>
            <person name="Dieterich C."/>
            <person name="Clifton S.W."/>
            <person name="Schuster L.N."/>
            <person name="Chinwalla A."/>
            <person name="Delehaunty K."/>
            <person name="Dinkelacker I."/>
            <person name="Fulton L."/>
            <person name="Fulton R."/>
            <person name="Godfrey J."/>
            <person name="Minx P."/>
            <person name="Mitreva M."/>
            <person name="Roeseler W."/>
            <person name="Tian H."/>
            <person name="Witte H."/>
            <person name="Yang S.P."/>
            <person name="Wilson R.K."/>
            <person name="Sommer R.J."/>
        </authorList>
    </citation>
    <scope>NUCLEOTIDE SEQUENCE [LARGE SCALE GENOMIC DNA]</scope>
    <source>
        <strain evidence="12">PS312</strain>
    </source>
</reference>
<dbReference type="CDD" id="cd14978">
    <property type="entry name" value="7tmA_FMRFamide_R-like"/>
    <property type="match status" value="1"/>
</dbReference>
<feature type="transmembrane region" description="Helical" evidence="10">
    <location>
        <begin position="1222"/>
        <end position="1249"/>
    </location>
</feature>
<dbReference type="EnsemblMetazoa" id="PPA30351.1">
    <property type="protein sequence ID" value="PPA30351.1"/>
    <property type="gene ID" value="WBGene00203219"/>
</dbReference>
<feature type="region of interest" description="Disordered" evidence="9">
    <location>
        <begin position="255"/>
        <end position="299"/>
    </location>
</feature>
<dbReference type="InterPro" id="IPR001849">
    <property type="entry name" value="PH_domain"/>
</dbReference>
<feature type="compositionally biased region" description="Pro residues" evidence="9">
    <location>
        <begin position="261"/>
        <end position="272"/>
    </location>
</feature>
<evidence type="ECO:0000256" key="1">
    <source>
        <dbReference type="ARBA" id="ARBA00004370"/>
    </source>
</evidence>
<organism evidence="11 12">
    <name type="scientific">Pristionchus pacificus</name>
    <name type="common">Parasitic nematode worm</name>
    <dbReference type="NCBI Taxonomy" id="54126"/>
    <lineage>
        <taxon>Eukaryota</taxon>
        <taxon>Metazoa</taxon>
        <taxon>Ecdysozoa</taxon>
        <taxon>Nematoda</taxon>
        <taxon>Chromadorea</taxon>
        <taxon>Rhabditida</taxon>
        <taxon>Rhabditina</taxon>
        <taxon>Diplogasteromorpha</taxon>
        <taxon>Diplogasteroidea</taxon>
        <taxon>Neodiplogasteridae</taxon>
        <taxon>Pristionchus</taxon>
    </lineage>
</organism>
<keyword evidence="7" id="KW-0675">Receptor</keyword>
<dbReference type="Gene3D" id="3.10.20.90">
    <property type="entry name" value="Phosphatidylinositol 3-kinase Catalytic Subunit, Chain A, domain 1"/>
    <property type="match status" value="1"/>
</dbReference>
<keyword evidence="6 10" id="KW-0472">Membrane</keyword>
<comment type="subcellular location">
    <subcellularLocation>
        <location evidence="1">Membrane</location>
    </subcellularLocation>
</comment>
<dbReference type="PROSITE" id="PS50262">
    <property type="entry name" value="G_PROTEIN_RECEP_F1_2"/>
    <property type="match status" value="1"/>
</dbReference>
<keyword evidence="7" id="KW-0297">G-protein coupled receptor</keyword>
<reference evidence="11" key="2">
    <citation type="submission" date="2022-06" db="UniProtKB">
        <authorList>
            <consortium name="EnsemblMetazoa"/>
        </authorList>
    </citation>
    <scope>IDENTIFICATION</scope>
    <source>
        <strain evidence="11">PS312</strain>
    </source>
</reference>
<evidence type="ECO:0000256" key="6">
    <source>
        <dbReference type="ARBA" id="ARBA00023136"/>
    </source>
</evidence>
<dbReference type="Pfam" id="PF00373">
    <property type="entry name" value="FERM_M"/>
    <property type="match status" value="1"/>
</dbReference>
<accession>A0A2A6CS72</accession>
<evidence type="ECO:0000256" key="10">
    <source>
        <dbReference type="SAM" id="Phobius"/>
    </source>
</evidence>
<keyword evidence="7" id="KW-0807">Transducer</keyword>
<dbReference type="PANTHER" id="PTHR22903">
    <property type="entry name" value="PLEKHH PROTEIN"/>
    <property type="match status" value="1"/>
</dbReference>
<evidence type="ECO:0000256" key="8">
    <source>
        <dbReference type="SAM" id="Coils"/>
    </source>
</evidence>
<evidence type="ECO:0000313" key="12">
    <source>
        <dbReference type="Proteomes" id="UP000005239"/>
    </source>
</evidence>
<dbReference type="InterPro" id="IPR000276">
    <property type="entry name" value="GPCR_Rhodpsn"/>
</dbReference>
<dbReference type="CDD" id="cd00821">
    <property type="entry name" value="PH"/>
    <property type="match status" value="1"/>
</dbReference>
<feature type="region of interest" description="Disordered" evidence="9">
    <location>
        <begin position="86"/>
        <end position="178"/>
    </location>
</feature>
<dbReference type="CDD" id="cd14473">
    <property type="entry name" value="FERM_B-lobe"/>
    <property type="match status" value="1"/>
</dbReference>
<feature type="transmembrane region" description="Helical" evidence="10">
    <location>
        <begin position="1294"/>
        <end position="1320"/>
    </location>
</feature>
<proteinExistence type="inferred from homology"/>